<dbReference type="EMBL" id="FNCJ01000003">
    <property type="protein sequence ID" value="SDG35209.1"/>
    <property type="molecule type" value="Genomic_DNA"/>
</dbReference>
<accession>A0A1G7TKK8</accession>
<gene>
    <name evidence="1" type="ORF">SAMN05216466_10337</name>
</gene>
<dbReference type="Proteomes" id="UP000199706">
    <property type="component" value="Unassembled WGS sequence"/>
</dbReference>
<proteinExistence type="predicted"/>
<dbReference type="AlphaFoldDB" id="A0A1G7TKK8"/>
<protein>
    <submittedName>
        <fullName evidence="1">Uncharacterized protein</fullName>
    </submittedName>
</protein>
<name>A0A1G7TKK8_9BURK</name>
<evidence type="ECO:0000313" key="2">
    <source>
        <dbReference type="Proteomes" id="UP000199706"/>
    </source>
</evidence>
<evidence type="ECO:0000313" key="1">
    <source>
        <dbReference type="EMBL" id="SDG35209.1"/>
    </source>
</evidence>
<organism evidence="1 2">
    <name type="scientific">Paraburkholderia phenazinium</name>
    <dbReference type="NCBI Taxonomy" id="60549"/>
    <lineage>
        <taxon>Bacteria</taxon>
        <taxon>Pseudomonadati</taxon>
        <taxon>Pseudomonadota</taxon>
        <taxon>Betaproteobacteria</taxon>
        <taxon>Burkholderiales</taxon>
        <taxon>Burkholderiaceae</taxon>
        <taxon>Paraburkholderia</taxon>
    </lineage>
</organism>
<reference evidence="1 2" key="1">
    <citation type="submission" date="2016-10" db="EMBL/GenBank/DDBJ databases">
        <authorList>
            <person name="de Groot N.N."/>
        </authorList>
    </citation>
    <scope>NUCLEOTIDE SEQUENCE [LARGE SCALE GENOMIC DNA]</scope>
    <source>
        <strain evidence="1 2">LMG 2247</strain>
    </source>
</reference>
<sequence>MGTISKKIAKNGAAAYQAKCRRKGFPTQSKTFHELKDAKTYIRATERAFDLGEIP</sequence>